<sequence>MAPLRGEAIKSSCSISLNC</sequence>
<protein>
    <submittedName>
        <fullName evidence="1">Uncharacterized protein</fullName>
    </submittedName>
</protein>
<evidence type="ECO:0000313" key="1">
    <source>
        <dbReference type="EMBL" id="OMO90956.1"/>
    </source>
</evidence>
<evidence type="ECO:0000313" key="2">
    <source>
        <dbReference type="Proteomes" id="UP000188268"/>
    </source>
</evidence>
<organism evidence="1 2">
    <name type="scientific">Corchorus capsularis</name>
    <name type="common">Jute</name>
    <dbReference type="NCBI Taxonomy" id="210143"/>
    <lineage>
        <taxon>Eukaryota</taxon>
        <taxon>Viridiplantae</taxon>
        <taxon>Streptophyta</taxon>
        <taxon>Embryophyta</taxon>
        <taxon>Tracheophyta</taxon>
        <taxon>Spermatophyta</taxon>
        <taxon>Magnoliopsida</taxon>
        <taxon>eudicotyledons</taxon>
        <taxon>Gunneridae</taxon>
        <taxon>Pentapetalae</taxon>
        <taxon>rosids</taxon>
        <taxon>malvids</taxon>
        <taxon>Malvales</taxon>
        <taxon>Malvaceae</taxon>
        <taxon>Grewioideae</taxon>
        <taxon>Apeibeae</taxon>
        <taxon>Corchorus</taxon>
    </lineage>
</organism>
<dbReference type="AlphaFoldDB" id="A0A1R3J844"/>
<gene>
    <name evidence="1" type="ORF">CCACVL1_07248</name>
</gene>
<accession>A0A1R3J844</accession>
<dbReference type="EMBL" id="AWWV01008383">
    <property type="protein sequence ID" value="OMO90956.1"/>
    <property type="molecule type" value="Genomic_DNA"/>
</dbReference>
<reference evidence="1 2" key="1">
    <citation type="submission" date="2013-09" db="EMBL/GenBank/DDBJ databases">
        <title>Corchorus capsularis genome sequencing.</title>
        <authorList>
            <person name="Alam M."/>
            <person name="Haque M.S."/>
            <person name="Islam M.S."/>
            <person name="Emdad E.M."/>
            <person name="Islam M.M."/>
            <person name="Ahmed B."/>
            <person name="Halim A."/>
            <person name="Hossen Q.M.M."/>
            <person name="Hossain M.Z."/>
            <person name="Ahmed R."/>
            <person name="Khan M.M."/>
            <person name="Islam R."/>
            <person name="Rashid M.M."/>
            <person name="Khan S.A."/>
            <person name="Rahman M.S."/>
            <person name="Alam M."/>
        </authorList>
    </citation>
    <scope>NUCLEOTIDE SEQUENCE [LARGE SCALE GENOMIC DNA]</scope>
    <source>
        <strain evidence="2">cv. CVL-1</strain>
        <tissue evidence="1">Whole seedling</tissue>
    </source>
</reference>
<comment type="caution">
    <text evidence="1">The sequence shown here is derived from an EMBL/GenBank/DDBJ whole genome shotgun (WGS) entry which is preliminary data.</text>
</comment>
<keyword evidence="2" id="KW-1185">Reference proteome</keyword>
<dbReference type="Proteomes" id="UP000188268">
    <property type="component" value="Unassembled WGS sequence"/>
</dbReference>
<name>A0A1R3J844_COCAP</name>
<proteinExistence type="predicted"/>